<organism evidence="1">
    <name type="scientific">marine metagenome</name>
    <dbReference type="NCBI Taxonomy" id="408172"/>
    <lineage>
        <taxon>unclassified sequences</taxon>
        <taxon>metagenomes</taxon>
        <taxon>ecological metagenomes</taxon>
    </lineage>
</organism>
<proteinExistence type="predicted"/>
<dbReference type="AlphaFoldDB" id="A0A382GHW6"/>
<evidence type="ECO:0000313" key="1">
    <source>
        <dbReference type="EMBL" id="SVB74549.1"/>
    </source>
</evidence>
<protein>
    <submittedName>
        <fullName evidence="1">Uncharacterized protein</fullName>
    </submittedName>
</protein>
<accession>A0A382GHW6</accession>
<reference evidence="1" key="1">
    <citation type="submission" date="2018-05" db="EMBL/GenBank/DDBJ databases">
        <authorList>
            <person name="Lanie J.A."/>
            <person name="Ng W.-L."/>
            <person name="Kazmierczak K.M."/>
            <person name="Andrzejewski T.M."/>
            <person name="Davidsen T.M."/>
            <person name="Wayne K.J."/>
            <person name="Tettelin H."/>
            <person name="Glass J.I."/>
            <person name="Rusch D."/>
            <person name="Podicherti R."/>
            <person name="Tsui H.-C.T."/>
            <person name="Winkler M.E."/>
        </authorList>
    </citation>
    <scope>NUCLEOTIDE SEQUENCE</scope>
</reference>
<dbReference type="EMBL" id="UINC01055545">
    <property type="protein sequence ID" value="SVB74549.1"/>
    <property type="molecule type" value="Genomic_DNA"/>
</dbReference>
<gene>
    <name evidence="1" type="ORF">METZ01_LOCUS227403</name>
</gene>
<name>A0A382GHW6_9ZZZZ</name>
<sequence length="35" mass="3930">MFGGCLAVKNYWGLLTGDDGVGIWKIESFIQFLLH</sequence>